<evidence type="ECO:0000313" key="2">
    <source>
        <dbReference type="EMBL" id="GFO29385.1"/>
    </source>
</evidence>
<gene>
    <name evidence="2" type="ORF">PoB_005589000</name>
</gene>
<dbReference type="AlphaFoldDB" id="A0AAV4CD84"/>
<name>A0AAV4CD84_9GAST</name>
<feature type="compositionally biased region" description="Basic residues" evidence="1">
    <location>
        <begin position="81"/>
        <end position="96"/>
    </location>
</feature>
<dbReference type="EMBL" id="BLXT01006160">
    <property type="protein sequence ID" value="GFO29385.1"/>
    <property type="molecule type" value="Genomic_DNA"/>
</dbReference>
<feature type="region of interest" description="Disordered" evidence="1">
    <location>
        <begin position="26"/>
        <end position="106"/>
    </location>
</feature>
<feature type="compositionally biased region" description="Low complexity" evidence="1">
    <location>
        <begin position="60"/>
        <end position="72"/>
    </location>
</feature>
<feature type="compositionally biased region" description="Basic residues" evidence="1">
    <location>
        <begin position="32"/>
        <end position="41"/>
    </location>
</feature>
<evidence type="ECO:0000256" key="1">
    <source>
        <dbReference type="SAM" id="MobiDB-lite"/>
    </source>
</evidence>
<evidence type="ECO:0000313" key="3">
    <source>
        <dbReference type="Proteomes" id="UP000735302"/>
    </source>
</evidence>
<proteinExistence type="predicted"/>
<reference evidence="2 3" key="1">
    <citation type="journal article" date="2021" name="Elife">
        <title>Chloroplast acquisition without the gene transfer in kleptoplastic sea slugs, Plakobranchus ocellatus.</title>
        <authorList>
            <person name="Maeda T."/>
            <person name="Takahashi S."/>
            <person name="Yoshida T."/>
            <person name="Shimamura S."/>
            <person name="Takaki Y."/>
            <person name="Nagai Y."/>
            <person name="Toyoda A."/>
            <person name="Suzuki Y."/>
            <person name="Arimoto A."/>
            <person name="Ishii H."/>
            <person name="Satoh N."/>
            <person name="Nishiyama T."/>
            <person name="Hasebe M."/>
            <person name="Maruyama T."/>
            <person name="Minagawa J."/>
            <person name="Obokata J."/>
            <person name="Shigenobu S."/>
        </authorList>
    </citation>
    <scope>NUCLEOTIDE SEQUENCE [LARGE SCALE GENOMIC DNA]</scope>
</reference>
<accession>A0AAV4CD84</accession>
<organism evidence="2 3">
    <name type="scientific">Plakobranchus ocellatus</name>
    <dbReference type="NCBI Taxonomy" id="259542"/>
    <lineage>
        <taxon>Eukaryota</taxon>
        <taxon>Metazoa</taxon>
        <taxon>Spiralia</taxon>
        <taxon>Lophotrochozoa</taxon>
        <taxon>Mollusca</taxon>
        <taxon>Gastropoda</taxon>
        <taxon>Heterobranchia</taxon>
        <taxon>Euthyneura</taxon>
        <taxon>Panpulmonata</taxon>
        <taxon>Sacoglossa</taxon>
        <taxon>Placobranchoidea</taxon>
        <taxon>Plakobranchidae</taxon>
        <taxon>Plakobranchus</taxon>
    </lineage>
</organism>
<keyword evidence="3" id="KW-1185">Reference proteome</keyword>
<protein>
    <submittedName>
        <fullName evidence="2">Uncharacterized protein</fullName>
    </submittedName>
</protein>
<dbReference type="Proteomes" id="UP000735302">
    <property type="component" value="Unassembled WGS sequence"/>
</dbReference>
<feature type="compositionally biased region" description="Polar residues" evidence="1">
    <location>
        <begin position="43"/>
        <end position="59"/>
    </location>
</feature>
<comment type="caution">
    <text evidence="2">The sequence shown here is derived from an EMBL/GenBank/DDBJ whole genome shotgun (WGS) entry which is preliminary data.</text>
</comment>
<sequence>MASSEKSNHCCCALLSAFIDPKIEEFPSPQRSVRHRSKHSHSQANFNANSKTQKNAHAQSPSSSSSSSSSPSLRPTTQQKSKVKHGILKSKYRPNLKRPLERKPQFSGLQRMLPSLDDKQIVSKVSLGSFLSTNLVRLILSI</sequence>